<dbReference type="Proteomes" id="UP000282515">
    <property type="component" value="Unassembled WGS sequence"/>
</dbReference>
<comment type="caution">
    <text evidence="6">The sequence shown here is derived from an EMBL/GenBank/DDBJ whole genome shotgun (WGS) entry which is preliminary data.</text>
</comment>
<feature type="chain" id="PRO_5038339429" evidence="4">
    <location>
        <begin position="26"/>
        <end position="327"/>
    </location>
</feature>
<dbReference type="GO" id="GO:0042597">
    <property type="term" value="C:periplasmic space"/>
    <property type="evidence" value="ECO:0007669"/>
    <property type="project" value="UniProtKB-SubCell"/>
</dbReference>
<dbReference type="SUPFAM" id="SSF53850">
    <property type="entry name" value="Periplasmic binding protein-like II"/>
    <property type="match status" value="1"/>
</dbReference>
<evidence type="ECO:0000256" key="2">
    <source>
        <dbReference type="ARBA" id="ARBA00010742"/>
    </source>
</evidence>
<evidence type="ECO:0000313" key="6">
    <source>
        <dbReference type="EMBL" id="RLV57008.1"/>
    </source>
</evidence>
<keyword evidence="3 4" id="KW-0732">Signal</keyword>
<evidence type="ECO:0000256" key="1">
    <source>
        <dbReference type="ARBA" id="ARBA00004418"/>
    </source>
</evidence>
<evidence type="ECO:0000259" key="5">
    <source>
        <dbReference type="Pfam" id="PF09084"/>
    </source>
</evidence>
<sequence length="327" mass="35144">MTTTRTRRTTGLGALLLGATTLLTACGGAASQENAEGLTEVSVGTIPAVLSAPLFLGIEEGIFEEHGLDLEVNFADGGAAVIPSVLSGENQFGYSNTVSQLAALGEGLPLEIVHSSWAPHAEFEDDDHGILVRPDSGIDEPSGLAGKNIAVNTLQNIGEVHIRKAFEDLGIDHEGLQWTQLPFPDMAEALERGDVDAIWVSEPFRTPAMNQGYELLMSAGAQAFPEQVGGYYSTSEQYAAQNPDVVKAFKEAMVEVNDFAEHNPDLVRQVAVEEMGIDEDVAERMTLPLFPNDDDVEALQSYAEYAVRFGILSKAPEDFEALFATQD</sequence>
<dbReference type="PROSITE" id="PS51257">
    <property type="entry name" value="PROKAR_LIPOPROTEIN"/>
    <property type="match status" value="1"/>
</dbReference>
<dbReference type="EMBL" id="RDBF01000002">
    <property type="protein sequence ID" value="RLV57008.1"/>
    <property type="molecule type" value="Genomic_DNA"/>
</dbReference>
<evidence type="ECO:0000256" key="4">
    <source>
        <dbReference type="SAM" id="SignalP"/>
    </source>
</evidence>
<evidence type="ECO:0000256" key="3">
    <source>
        <dbReference type="ARBA" id="ARBA00022729"/>
    </source>
</evidence>
<accession>A0A3L8PRJ7</accession>
<gene>
    <name evidence="6" type="ORF">D9V41_04410</name>
</gene>
<dbReference type="Gene3D" id="3.40.190.10">
    <property type="entry name" value="Periplasmic binding protein-like II"/>
    <property type="match status" value="2"/>
</dbReference>
<dbReference type="AlphaFoldDB" id="A0A3L8PRJ7"/>
<dbReference type="Pfam" id="PF09084">
    <property type="entry name" value="NMT1"/>
    <property type="match status" value="1"/>
</dbReference>
<dbReference type="OrthoDB" id="174578at2"/>
<name>A0A3L8PRJ7_9ACTN</name>
<organism evidence="6 7">
    <name type="scientific">Aeromicrobium phragmitis</name>
    <dbReference type="NCBI Taxonomy" id="2478914"/>
    <lineage>
        <taxon>Bacteria</taxon>
        <taxon>Bacillati</taxon>
        <taxon>Actinomycetota</taxon>
        <taxon>Actinomycetes</taxon>
        <taxon>Propionibacteriales</taxon>
        <taxon>Nocardioidaceae</taxon>
        <taxon>Aeromicrobium</taxon>
    </lineage>
</organism>
<dbReference type="InterPro" id="IPR015168">
    <property type="entry name" value="SsuA/THI5"/>
</dbReference>
<protein>
    <submittedName>
        <fullName evidence="6">Nitrate ABC transporter substrate-binding protein</fullName>
    </submittedName>
</protein>
<comment type="similarity">
    <text evidence="2">Belongs to the bacterial solute-binding protein SsuA/TauA family.</text>
</comment>
<comment type="subcellular location">
    <subcellularLocation>
        <location evidence="1">Periplasm</location>
    </subcellularLocation>
</comment>
<keyword evidence="7" id="KW-1185">Reference proteome</keyword>
<dbReference type="RefSeq" id="WP_121793309.1">
    <property type="nucleotide sequence ID" value="NZ_RDBF01000002.1"/>
</dbReference>
<evidence type="ECO:0000313" key="7">
    <source>
        <dbReference type="Proteomes" id="UP000282515"/>
    </source>
</evidence>
<proteinExistence type="inferred from homology"/>
<dbReference type="PANTHER" id="PTHR30024:SF47">
    <property type="entry name" value="TAURINE-BINDING PERIPLASMIC PROTEIN"/>
    <property type="match status" value="1"/>
</dbReference>
<reference evidence="6 7" key="1">
    <citation type="submission" date="2018-10" db="EMBL/GenBank/DDBJ databases">
        <title>Aeromicrobium sp. 9W16Y-2 whole genome shotgun sequence.</title>
        <authorList>
            <person name="Li F."/>
        </authorList>
    </citation>
    <scope>NUCLEOTIDE SEQUENCE [LARGE SCALE GENOMIC DNA]</scope>
    <source>
        <strain evidence="6 7">9W16Y-2</strain>
    </source>
</reference>
<dbReference type="PANTHER" id="PTHR30024">
    <property type="entry name" value="ALIPHATIC SULFONATES-BINDING PROTEIN-RELATED"/>
    <property type="match status" value="1"/>
</dbReference>
<feature type="domain" description="SsuA/THI5-like" evidence="5">
    <location>
        <begin position="52"/>
        <end position="265"/>
    </location>
</feature>
<feature type="signal peptide" evidence="4">
    <location>
        <begin position="1"/>
        <end position="25"/>
    </location>
</feature>